<accession>A0A0A1MRN6</accession>
<sequence length="135" mass="15410">MEEKKEEHQSAFQTDSRYAIVAGWLIIPAIMILFSIISVVLLVIAINPASLGTYSLVVYITSIILFFFYLFIIYTWIKRKQILPKLMITAYSINILSNIPAIFVEGEMPGGAILINLIWIGYFIRSKRVKATFTQ</sequence>
<keyword evidence="1" id="KW-1133">Transmembrane helix</keyword>
<dbReference type="AlphaFoldDB" id="A0A0A1MRN6"/>
<feature type="transmembrane region" description="Helical" evidence="1">
    <location>
        <begin position="52"/>
        <end position="74"/>
    </location>
</feature>
<keyword evidence="1" id="KW-0472">Membrane</keyword>
<organism evidence="2 3">
    <name type="scientific">Oceanobacillus oncorhynchi</name>
    <dbReference type="NCBI Taxonomy" id="545501"/>
    <lineage>
        <taxon>Bacteria</taxon>
        <taxon>Bacillati</taxon>
        <taxon>Bacillota</taxon>
        <taxon>Bacilli</taxon>
        <taxon>Bacillales</taxon>
        <taxon>Bacillaceae</taxon>
        <taxon>Oceanobacillus</taxon>
    </lineage>
</organism>
<dbReference type="EMBL" id="CDGG01000001">
    <property type="protein sequence ID" value="CEI82339.1"/>
    <property type="molecule type" value="Genomic_DNA"/>
</dbReference>
<protein>
    <submittedName>
        <fullName evidence="2">Uncharacterized protein</fullName>
    </submittedName>
</protein>
<dbReference type="InterPro" id="IPR019690">
    <property type="entry name" value="DUF2569"/>
</dbReference>
<evidence type="ECO:0000313" key="3">
    <source>
        <dbReference type="Proteomes" id="UP000040453"/>
    </source>
</evidence>
<keyword evidence="3" id="KW-1185">Reference proteome</keyword>
<feature type="transmembrane region" description="Helical" evidence="1">
    <location>
        <begin position="21"/>
        <end position="46"/>
    </location>
</feature>
<dbReference type="RefSeq" id="WP_042532091.1">
    <property type="nucleotide sequence ID" value="NZ_CDGG01000001.1"/>
</dbReference>
<gene>
    <name evidence="2" type="ORF">BN997_02201</name>
</gene>
<proteinExistence type="predicted"/>
<name>A0A0A1MRN6_9BACI</name>
<evidence type="ECO:0000313" key="2">
    <source>
        <dbReference type="EMBL" id="CEI82339.1"/>
    </source>
</evidence>
<feature type="transmembrane region" description="Helical" evidence="1">
    <location>
        <begin position="109"/>
        <end position="125"/>
    </location>
</feature>
<evidence type="ECO:0000256" key="1">
    <source>
        <dbReference type="SAM" id="Phobius"/>
    </source>
</evidence>
<dbReference type="Pfam" id="PF10754">
    <property type="entry name" value="DUF2569"/>
    <property type="match status" value="1"/>
</dbReference>
<keyword evidence="1" id="KW-0812">Transmembrane</keyword>
<dbReference type="Proteomes" id="UP000040453">
    <property type="component" value="Unassembled WGS sequence"/>
</dbReference>
<reference evidence="2 3" key="1">
    <citation type="submission" date="2014-11" db="EMBL/GenBank/DDBJ databases">
        <authorList>
            <person name="Urmite Genomes Urmite Genomes"/>
        </authorList>
    </citation>
    <scope>NUCLEOTIDE SEQUENCE [LARGE SCALE GENOMIC DNA]</scope>
    <source>
        <strain evidence="2 3">Oc5</strain>
    </source>
</reference>
<dbReference type="STRING" id="545501.BN997_02201"/>